<dbReference type="InterPro" id="IPR002347">
    <property type="entry name" value="SDR_fam"/>
</dbReference>
<evidence type="ECO:0000313" key="3">
    <source>
        <dbReference type="Proteomes" id="UP000650467"/>
    </source>
</evidence>
<dbReference type="AlphaFoldDB" id="A0A835TBE7"/>
<sequence length="264" mass="26958">MAPAGAAPSGMKCRRLEGKVALVTAATAGIGLATAERLAEEGASVFICSRKASNVEETVAALRGRGLEVSGCACHVGSAEQRKQLVAACVQKYGGMDALVSNAAVNPGAGPLADTPPDVIDKILDINIKAAVLLVQEALPHLRKRPGASIVFVSSVTAFNPPEPIAMYAISKTALLGLTKGLAAELGPEGIRVNCVAPGIVPTKFSAALVETPELAAQQASATMLKRLGRPQEQAAAIAYLVSPDAAYVTGETLVVSGGMHSRL</sequence>
<dbReference type="EMBL" id="JAEHOC010000004">
    <property type="protein sequence ID" value="KAG2442387.1"/>
    <property type="molecule type" value="Genomic_DNA"/>
</dbReference>
<dbReference type="NCBIfam" id="NF005559">
    <property type="entry name" value="PRK07231.1"/>
    <property type="match status" value="1"/>
</dbReference>
<dbReference type="SUPFAM" id="SSF51735">
    <property type="entry name" value="NAD(P)-binding Rossmann-fold domains"/>
    <property type="match status" value="1"/>
</dbReference>
<dbReference type="PRINTS" id="PR00081">
    <property type="entry name" value="GDHRDH"/>
</dbReference>
<dbReference type="InterPro" id="IPR036291">
    <property type="entry name" value="NAD(P)-bd_dom_sf"/>
</dbReference>
<name>A0A835TBE7_CHLIN</name>
<dbReference type="PANTHER" id="PTHR43943:SF2">
    <property type="entry name" value="DEHYDROGENASE_REDUCTASE 4"/>
    <property type="match status" value="1"/>
</dbReference>
<dbReference type="InterPro" id="IPR020904">
    <property type="entry name" value="Sc_DH/Rdtase_CS"/>
</dbReference>
<dbReference type="PANTHER" id="PTHR43943">
    <property type="entry name" value="DEHYDROGENASE/REDUCTASE (SDR FAMILY) MEMBER 4"/>
    <property type="match status" value="1"/>
</dbReference>
<dbReference type="PROSITE" id="PS00061">
    <property type="entry name" value="ADH_SHORT"/>
    <property type="match status" value="1"/>
</dbReference>
<dbReference type="Proteomes" id="UP000650467">
    <property type="component" value="Unassembled WGS sequence"/>
</dbReference>
<reference evidence="2" key="1">
    <citation type="journal article" date="2020" name="bioRxiv">
        <title>Comparative genomics of Chlamydomonas.</title>
        <authorList>
            <person name="Craig R.J."/>
            <person name="Hasan A.R."/>
            <person name="Ness R.W."/>
            <person name="Keightley P.D."/>
        </authorList>
    </citation>
    <scope>NUCLEOTIDE SEQUENCE</scope>
    <source>
        <strain evidence="2">SAG 7.73</strain>
    </source>
</reference>
<comment type="caution">
    <text evidence="2">The sequence shown here is derived from an EMBL/GenBank/DDBJ whole genome shotgun (WGS) entry which is preliminary data.</text>
</comment>
<evidence type="ECO:0000313" key="2">
    <source>
        <dbReference type="EMBL" id="KAG2442387.1"/>
    </source>
</evidence>
<comment type="similarity">
    <text evidence="1">Belongs to the short-chain dehydrogenases/reductases (SDR) family.</text>
</comment>
<accession>A0A835TBE7</accession>
<organism evidence="2 3">
    <name type="scientific">Chlamydomonas incerta</name>
    <dbReference type="NCBI Taxonomy" id="51695"/>
    <lineage>
        <taxon>Eukaryota</taxon>
        <taxon>Viridiplantae</taxon>
        <taxon>Chlorophyta</taxon>
        <taxon>core chlorophytes</taxon>
        <taxon>Chlorophyceae</taxon>
        <taxon>CS clade</taxon>
        <taxon>Chlamydomonadales</taxon>
        <taxon>Chlamydomonadaceae</taxon>
        <taxon>Chlamydomonas</taxon>
    </lineage>
</organism>
<dbReference type="PRINTS" id="PR00080">
    <property type="entry name" value="SDRFAMILY"/>
</dbReference>
<dbReference type="OrthoDB" id="1669814at2759"/>
<dbReference type="FunFam" id="3.40.50.720:FF:000084">
    <property type="entry name" value="Short-chain dehydrogenase reductase"/>
    <property type="match status" value="1"/>
</dbReference>
<keyword evidence="3" id="KW-1185">Reference proteome</keyword>
<protein>
    <recommendedName>
        <fullName evidence="4">Dehydrogenase/reductase SDR family member 4</fullName>
    </recommendedName>
</protein>
<evidence type="ECO:0008006" key="4">
    <source>
        <dbReference type="Google" id="ProtNLM"/>
    </source>
</evidence>
<evidence type="ECO:0000256" key="1">
    <source>
        <dbReference type="ARBA" id="ARBA00006484"/>
    </source>
</evidence>
<gene>
    <name evidence="2" type="ORF">HXX76_002473</name>
</gene>
<dbReference type="Gene3D" id="3.40.50.720">
    <property type="entry name" value="NAD(P)-binding Rossmann-like Domain"/>
    <property type="match status" value="1"/>
</dbReference>
<dbReference type="Pfam" id="PF13561">
    <property type="entry name" value="adh_short_C2"/>
    <property type="match status" value="1"/>
</dbReference>
<proteinExistence type="inferred from homology"/>